<gene>
    <name evidence="1" type="ORF">G5B36_29230</name>
</gene>
<protein>
    <submittedName>
        <fullName evidence="1">Uncharacterized protein</fullName>
    </submittedName>
</protein>
<proteinExistence type="predicted"/>
<sequence length="69" mass="7821">MTEYLPKIGEKCYYMHREVVVIGVFDCFHLVKIKDLVDAYSFCVDKCVLTKEPNITNSISLSLFGGNGK</sequence>
<name>A0ABX2HWL4_9FIRM</name>
<evidence type="ECO:0000313" key="1">
    <source>
        <dbReference type="EMBL" id="NSJ52719.1"/>
    </source>
</evidence>
<evidence type="ECO:0000313" key="2">
    <source>
        <dbReference type="Proteomes" id="UP000669239"/>
    </source>
</evidence>
<organism evidence="1 2">
    <name type="scientific">Enterocloster aldenensis</name>
    <dbReference type="NCBI Taxonomy" id="358742"/>
    <lineage>
        <taxon>Bacteria</taxon>
        <taxon>Bacillati</taxon>
        <taxon>Bacillota</taxon>
        <taxon>Clostridia</taxon>
        <taxon>Lachnospirales</taxon>
        <taxon>Lachnospiraceae</taxon>
        <taxon>Enterocloster</taxon>
    </lineage>
</organism>
<dbReference type="RefSeq" id="WP_002571319.1">
    <property type="nucleotide sequence ID" value="NZ_JAAITT010000102.1"/>
</dbReference>
<keyword evidence="2" id="KW-1185">Reference proteome</keyword>
<accession>A0ABX2HWL4</accession>
<reference evidence="1 2" key="1">
    <citation type="journal article" date="2020" name="Cell Host Microbe">
        <title>Functional and Genomic Variation between Human-Derived Isolates of Lachnospiraceae Reveals Inter- and Intra-Species Diversity.</title>
        <authorList>
            <person name="Sorbara M.T."/>
            <person name="Littmann E.R."/>
            <person name="Fontana E."/>
            <person name="Moody T.U."/>
            <person name="Kohout C.E."/>
            <person name="Gjonbalaj M."/>
            <person name="Eaton V."/>
            <person name="Seok R."/>
            <person name="Leiner I.M."/>
            <person name="Pamer E.G."/>
        </authorList>
    </citation>
    <scope>NUCLEOTIDE SEQUENCE [LARGE SCALE GENOMIC DNA]</scope>
    <source>
        <strain evidence="1 2">MSK.1.17</strain>
    </source>
</reference>
<dbReference type="Proteomes" id="UP000669239">
    <property type="component" value="Unassembled WGS sequence"/>
</dbReference>
<dbReference type="EMBL" id="JAAITT010000102">
    <property type="protein sequence ID" value="NSJ52719.1"/>
    <property type="molecule type" value="Genomic_DNA"/>
</dbReference>
<comment type="caution">
    <text evidence="1">The sequence shown here is derived from an EMBL/GenBank/DDBJ whole genome shotgun (WGS) entry which is preliminary data.</text>
</comment>